<dbReference type="Gene3D" id="2.170.150.80">
    <property type="entry name" value="NAC domain"/>
    <property type="match status" value="1"/>
</dbReference>
<gene>
    <name evidence="7" type="ORF">FPE_LOCUS35171</name>
</gene>
<dbReference type="Pfam" id="PF02365">
    <property type="entry name" value="NAM"/>
    <property type="match status" value="1"/>
</dbReference>
<feature type="compositionally biased region" description="Polar residues" evidence="5">
    <location>
        <begin position="90"/>
        <end position="101"/>
    </location>
</feature>
<dbReference type="PANTHER" id="PTHR31719">
    <property type="entry name" value="NAC TRANSCRIPTION FACTOR 56"/>
    <property type="match status" value="1"/>
</dbReference>
<evidence type="ECO:0000256" key="5">
    <source>
        <dbReference type="SAM" id="MobiDB-lite"/>
    </source>
</evidence>
<feature type="domain" description="NAC" evidence="6">
    <location>
        <begin position="14"/>
        <end position="146"/>
    </location>
</feature>
<dbReference type="GO" id="GO:0006355">
    <property type="term" value="P:regulation of DNA-templated transcription"/>
    <property type="evidence" value="ECO:0007669"/>
    <property type="project" value="InterPro"/>
</dbReference>
<evidence type="ECO:0000256" key="2">
    <source>
        <dbReference type="ARBA" id="ARBA00023125"/>
    </source>
</evidence>
<dbReference type="AlphaFoldDB" id="A0AAD2AGH6"/>
<evidence type="ECO:0000256" key="1">
    <source>
        <dbReference type="ARBA" id="ARBA00023015"/>
    </source>
</evidence>
<name>A0AAD2AGH6_9LAMI</name>
<accession>A0AAD2AGH6</accession>
<dbReference type="PANTHER" id="PTHR31719:SF172">
    <property type="entry name" value="NAC DOMAIN-CONTAINING PROTEIN 55"/>
    <property type="match status" value="1"/>
</dbReference>
<dbReference type="Proteomes" id="UP000834106">
    <property type="component" value="Chromosome 23"/>
</dbReference>
<dbReference type="EMBL" id="OU503058">
    <property type="protein sequence ID" value="CAI9787741.1"/>
    <property type="molecule type" value="Genomic_DNA"/>
</dbReference>
<proteinExistence type="predicted"/>
<dbReference type="GO" id="GO:0003677">
    <property type="term" value="F:DNA binding"/>
    <property type="evidence" value="ECO:0007669"/>
    <property type="project" value="UniProtKB-KW"/>
</dbReference>
<keyword evidence="8" id="KW-1185">Reference proteome</keyword>
<evidence type="ECO:0000313" key="7">
    <source>
        <dbReference type="EMBL" id="CAI9787741.1"/>
    </source>
</evidence>
<dbReference type="InterPro" id="IPR036093">
    <property type="entry name" value="NAC_dom_sf"/>
</dbReference>
<feature type="region of interest" description="Disordered" evidence="5">
    <location>
        <begin position="90"/>
        <end position="118"/>
    </location>
</feature>
<evidence type="ECO:0000256" key="3">
    <source>
        <dbReference type="ARBA" id="ARBA00023163"/>
    </source>
</evidence>
<evidence type="ECO:0000259" key="6">
    <source>
        <dbReference type="PROSITE" id="PS51005"/>
    </source>
</evidence>
<protein>
    <recommendedName>
        <fullName evidence="6">NAC domain-containing protein</fullName>
    </recommendedName>
</protein>
<keyword evidence="2" id="KW-0238">DNA-binding</keyword>
<dbReference type="SUPFAM" id="SSF101941">
    <property type="entry name" value="NAC domain"/>
    <property type="match status" value="1"/>
</dbReference>
<evidence type="ECO:0000313" key="8">
    <source>
        <dbReference type="Proteomes" id="UP000834106"/>
    </source>
</evidence>
<evidence type="ECO:0000256" key="4">
    <source>
        <dbReference type="ARBA" id="ARBA00023242"/>
    </source>
</evidence>
<dbReference type="PROSITE" id="PS51005">
    <property type="entry name" value="NAC"/>
    <property type="match status" value="1"/>
</dbReference>
<dbReference type="InterPro" id="IPR003441">
    <property type="entry name" value="NAC-dom"/>
</dbReference>
<sequence>MNAGESDPISKLSLPPGFRFYPTDEELLVQYLCRKIAGHQFALQIIADIDLYKFDAWELPSKAMFGEKECKNGGSRLDDWVLCRIYKKNSSNGQSRSFSDAQSKEYSHGSTSSSSHQYDDVMGYLPEIDNRFFSLPRMNSLKTFHQEDQKLNLQNTGSGNFDWHALAGLNSVPELGQVQKGQTQGIMNSQKIMNGQNEVYAPATQQQLGSVVDDEVQSGLRNGFSQSSTFTNSLDPFWIRFSTQPGGFGFKQ</sequence>
<keyword evidence="1" id="KW-0805">Transcription regulation</keyword>
<organism evidence="7 8">
    <name type="scientific">Fraxinus pennsylvanica</name>
    <dbReference type="NCBI Taxonomy" id="56036"/>
    <lineage>
        <taxon>Eukaryota</taxon>
        <taxon>Viridiplantae</taxon>
        <taxon>Streptophyta</taxon>
        <taxon>Embryophyta</taxon>
        <taxon>Tracheophyta</taxon>
        <taxon>Spermatophyta</taxon>
        <taxon>Magnoliopsida</taxon>
        <taxon>eudicotyledons</taxon>
        <taxon>Gunneridae</taxon>
        <taxon>Pentapetalae</taxon>
        <taxon>asterids</taxon>
        <taxon>lamiids</taxon>
        <taxon>Lamiales</taxon>
        <taxon>Oleaceae</taxon>
        <taxon>Oleeae</taxon>
        <taxon>Fraxinus</taxon>
    </lineage>
</organism>
<reference evidence="7" key="1">
    <citation type="submission" date="2023-05" db="EMBL/GenBank/DDBJ databases">
        <authorList>
            <person name="Huff M."/>
        </authorList>
    </citation>
    <scope>NUCLEOTIDE SEQUENCE</scope>
</reference>
<keyword evidence="4" id="KW-0539">Nucleus</keyword>
<keyword evidence="3" id="KW-0804">Transcription</keyword>